<reference evidence="2" key="1">
    <citation type="submission" date="2019-02" db="EMBL/GenBank/DDBJ databases">
        <authorList>
            <person name="Gruber-Vodicka R. H."/>
            <person name="Seah K. B. B."/>
        </authorList>
    </citation>
    <scope>NUCLEOTIDE SEQUENCE</scope>
    <source>
        <strain evidence="2">BECK_BZ125</strain>
    </source>
</reference>
<feature type="region of interest" description="Disordered" evidence="1">
    <location>
        <begin position="39"/>
        <end position="129"/>
    </location>
</feature>
<sequence>MLCRTFQETGTVPGGHGRPRYERWRRSVCVHGHRPRVVVSRHPQRDRRLAGGRANSDPPATLECIGRGLSGRCRGSRGPDRAVPRPPDTPAQGPRLVSRGSPYPRRTDLSVSRRIAGGPNPTPDDRRRRTQLGVPWTGWFEGETSPALYPHGPGGRERCPRGNGDLRGF</sequence>
<name>A0A450Z4B9_9GAMM</name>
<accession>A0A450Z4B9</accession>
<evidence type="ECO:0000256" key="1">
    <source>
        <dbReference type="SAM" id="MobiDB-lite"/>
    </source>
</evidence>
<feature type="region of interest" description="Disordered" evidence="1">
    <location>
        <begin position="1"/>
        <end position="20"/>
    </location>
</feature>
<gene>
    <name evidence="2" type="ORF">BECKTC1821E_GA0114239_11235</name>
</gene>
<feature type="compositionally biased region" description="Polar residues" evidence="1">
    <location>
        <begin position="1"/>
        <end position="10"/>
    </location>
</feature>
<protein>
    <submittedName>
        <fullName evidence="2">Uncharacterized protein</fullName>
    </submittedName>
</protein>
<feature type="region of interest" description="Disordered" evidence="1">
    <location>
        <begin position="145"/>
        <end position="169"/>
    </location>
</feature>
<organism evidence="2">
    <name type="scientific">Candidatus Kentrum sp. TC</name>
    <dbReference type="NCBI Taxonomy" id="2126339"/>
    <lineage>
        <taxon>Bacteria</taxon>
        <taxon>Pseudomonadati</taxon>
        <taxon>Pseudomonadota</taxon>
        <taxon>Gammaproteobacteria</taxon>
        <taxon>Candidatus Kentrum</taxon>
    </lineage>
</organism>
<dbReference type="EMBL" id="CAADFT010000123">
    <property type="protein sequence ID" value="VFK48653.1"/>
    <property type="molecule type" value="Genomic_DNA"/>
</dbReference>
<dbReference type="AlphaFoldDB" id="A0A450Z4B9"/>
<evidence type="ECO:0000313" key="2">
    <source>
        <dbReference type="EMBL" id="VFK48653.1"/>
    </source>
</evidence>
<proteinExistence type="predicted"/>